<evidence type="ECO:0000256" key="4">
    <source>
        <dbReference type="ARBA" id="ARBA00023054"/>
    </source>
</evidence>
<dbReference type="PANTHER" id="PTHR37739">
    <property type="entry name" value="KINESIN-LIKE PROTEIN KIN-12D"/>
    <property type="match status" value="1"/>
</dbReference>
<dbReference type="GO" id="GO:0005874">
    <property type="term" value="C:microtubule"/>
    <property type="evidence" value="ECO:0007669"/>
    <property type="project" value="UniProtKB-KW"/>
</dbReference>
<accession>G3YBG4</accession>
<dbReference type="Proteomes" id="UP000009038">
    <property type="component" value="Unassembled WGS sequence"/>
</dbReference>
<evidence type="ECO:0000256" key="1">
    <source>
        <dbReference type="ARBA" id="ARBA00022701"/>
    </source>
</evidence>
<reference evidence="8 9" key="1">
    <citation type="journal article" date="2011" name="Genome Res.">
        <title>Comparative genomics of citric-acid-producing Aspergillus niger ATCC 1015 versus enzyme-producing CBS 513.88.</title>
        <authorList>
            <person name="Andersen M.R."/>
            <person name="Salazar M.P."/>
            <person name="Schaap P.J."/>
            <person name="van de Vondervoort P.J."/>
            <person name="Culley D."/>
            <person name="Thykaer J."/>
            <person name="Frisvad J.C."/>
            <person name="Nielsen K.F."/>
            <person name="Albang R."/>
            <person name="Albermann K."/>
            <person name="Berka R.M."/>
            <person name="Braus G.H."/>
            <person name="Braus-Stromeyer S.A."/>
            <person name="Corrochano L.M."/>
            <person name="Dai Z."/>
            <person name="van Dijck P.W."/>
            <person name="Hofmann G."/>
            <person name="Lasure L.L."/>
            <person name="Magnuson J.K."/>
            <person name="Menke H."/>
            <person name="Meijer M."/>
            <person name="Meijer S.L."/>
            <person name="Nielsen J.B."/>
            <person name="Nielsen M.L."/>
            <person name="van Ooyen A.J."/>
            <person name="Pel H.J."/>
            <person name="Poulsen L."/>
            <person name="Samson R.A."/>
            <person name="Stam H."/>
            <person name="Tsang A."/>
            <person name="van den Brink J.M."/>
            <person name="Atkins A."/>
            <person name="Aerts A."/>
            <person name="Shapiro H."/>
            <person name="Pangilinan J."/>
            <person name="Salamov A."/>
            <person name="Lou Y."/>
            <person name="Lindquist E."/>
            <person name="Lucas S."/>
            <person name="Grimwood J."/>
            <person name="Grigoriev I.V."/>
            <person name="Kubicek C.P."/>
            <person name="Martinez D."/>
            <person name="van Peij N.N."/>
            <person name="Roubos J.A."/>
            <person name="Nielsen J."/>
            <person name="Baker S.E."/>
        </authorList>
    </citation>
    <scope>NUCLEOTIDE SEQUENCE [LARGE SCALE GENOMIC DNA]</scope>
    <source>
        <strain evidence="9">ATCC 1015 / CBS 113.46 / FGSC A1144 / LSHB Ac4 / NCTC 3858a / NRRL 328 / USDA 3528.7</strain>
    </source>
</reference>
<evidence type="ECO:0000256" key="6">
    <source>
        <dbReference type="SAM" id="Coils"/>
    </source>
</evidence>
<evidence type="ECO:0000256" key="2">
    <source>
        <dbReference type="ARBA" id="ARBA00022741"/>
    </source>
</evidence>
<protein>
    <submittedName>
        <fullName evidence="8">Uncharacterized protein</fullName>
    </submittedName>
</protein>
<feature type="region of interest" description="Disordered" evidence="7">
    <location>
        <begin position="840"/>
        <end position="971"/>
    </location>
</feature>
<keyword evidence="2" id="KW-0547">Nucleotide-binding</keyword>
<keyword evidence="4 6" id="KW-0175">Coiled coil</keyword>
<sequence length="1010" mass="112687">MADQQIIRLSREVERLVTAPYAPSLQDLYSLAQSTTSQSIQLWASHKPCQIGALVDVLVDGLSRSRFALPLLTIFVPVPTVRDVLLERHPCLLDQFLQGATDDDKSEYALVCTAILSSPLPPEFIIPARLTLFMEKMIRTMGEDPRAENILPLNQISNGIRRSPRLLEEIPSELMASLQVELTKTLRNLSDHMGNLLCLATFARMASLEDSGSEKGCVRFVPLWLQSVNHFFGPKRGLKTLDLVVLRVILACSDSCSDLTVDQAAESIRLAIEICDRVEQEQRDTWIKANASKIAKLREKITRSGIDPGVQLLYIPRLVGASVACLGVTAIRSLLEYIVSSLDTTSSPSLAHVLVAKSLVTGLHSASLNSAIFAEPLEQCQQVMWKTIESFPREPFSSPCHGAHTCGVARSQLENELIYDFLSFHLHAVLSQTKTQDTIAGNATLQMFLAQNKQLLHKHKCSFSETEPIRTAKTYPPLNVRGDLSGPSSRSDWRSSVSEALMLNARASNDSIMRKMEEVCYDLEQRCDNVEAPLRAMEQERNAISADAQHLQEQNSALELQLQQASDTIGRLRLEISRLETHAEAASIRAEELSATLDAARRDLADQKRESQDTMASEVEKARTRELDLIASITERDDQLEALQEEIMAQRTENTNLQNALGETSKEKLSLLETNGSLNQNLEGLEEKLRQCEVLLVQKDEDQRQILTEKAEIEREIEALRIQLDEEKTESNRLASALDKAEGHLRGERETVRDYETQLSAANAKVRLMDRLCTGSSLSNAYSIAAASDATKELQTKDKRIHHLEKKVQQLRNERAAKAREFSEAQQHIGRLMNVMGIRVETDGTRPENKQTRKPGARSSQTATTQQTPPTEDDLQTQPGNSQVEPFENSLSSPTSRSPKRTIDNAFPATDSSSQHMRVGRKSRNVTPQHRRTPLEDADLNSQPGGQRSPASQRSECGTSDQVRTRGSLEENQLQQIDLDMDLEFSKDFLFTSTSLSATNDPIPYSQTQQ</sequence>
<dbReference type="EMBL" id="ACJE01000019">
    <property type="protein sequence ID" value="EHA19994.1"/>
    <property type="molecule type" value="Genomic_DNA"/>
</dbReference>
<keyword evidence="1" id="KW-0493">Microtubule</keyword>
<evidence type="ECO:0000313" key="9">
    <source>
        <dbReference type="Proteomes" id="UP000009038"/>
    </source>
</evidence>
<evidence type="ECO:0000256" key="7">
    <source>
        <dbReference type="SAM" id="MobiDB-lite"/>
    </source>
</evidence>
<organism evidence="8 9">
    <name type="scientific">Aspergillus niger (strain ATCC 1015 / CBS 113.46 / FGSC A1144 / LSHB Ac4 / NCTC 3858a / NRRL 328 / USDA 3528.7)</name>
    <dbReference type="NCBI Taxonomy" id="380704"/>
    <lineage>
        <taxon>Eukaryota</taxon>
        <taxon>Fungi</taxon>
        <taxon>Dikarya</taxon>
        <taxon>Ascomycota</taxon>
        <taxon>Pezizomycotina</taxon>
        <taxon>Eurotiomycetes</taxon>
        <taxon>Eurotiomycetidae</taxon>
        <taxon>Eurotiales</taxon>
        <taxon>Aspergillaceae</taxon>
        <taxon>Aspergillus</taxon>
        <taxon>Aspergillus subgen. Circumdati</taxon>
    </lineage>
</organism>
<name>G3YBG4_ASPNA</name>
<feature type="compositionally biased region" description="Low complexity" evidence="7">
    <location>
        <begin position="861"/>
        <end position="870"/>
    </location>
</feature>
<dbReference type="GO" id="GO:0005524">
    <property type="term" value="F:ATP binding"/>
    <property type="evidence" value="ECO:0007669"/>
    <property type="project" value="UniProtKB-KW"/>
</dbReference>
<dbReference type="InterPro" id="IPR044986">
    <property type="entry name" value="KIF15/KIN-12"/>
</dbReference>
<dbReference type="OrthoDB" id="5332870at2759"/>
<dbReference type="PANTHER" id="PTHR37739:SF8">
    <property type="entry name" value="KINESIN-LIKE PROTEIN KIN-12D"/>
    <property type="match status" value="1"/>
</dbReference>
<feature type="compositionally biased region" description="Basic residues" evidence="7">
    <location>
        <begin position="918"/>
        <end position="932"/>
    </location>
</feature>
<proteinExistence type="predicted"/>
<dbReference type="HOGENOM" id="CLU_291190_0_0_1"/>
<feature type="compositionally biased region" description="Polar residues" evidence="7">
    <location>
        <begin position="940"/>
        <end position="962"/>
    </location>
</feature>
<gene>
    <name evidence="8" type="ORF">ASPNIDRAFT_48109</name>
</gene>
<dbReference type="STRING" id="380704.G3YBG4"/>
<comment type="caution">
    <text evidence="8">The sequence shown here is derived from an EMBL/GenBank/DDBJ whole genome shotgun (WGS) entry which is preliminary data.</text>
</comment>
<evidence type="ECO:0000256" key="3">
    <source>
        <dbReference type="ARBA" id="ARBA00022840"/>
    </source>
</evidence>
<dbReference type="AlphaFoldDB" id="G3YBG4"/>
<feature type="coiled-coil region" evidence="6">
    <location>
        <begin position="534"/>
        <end position="828"/>
    </location>
</feature>
<feature type="compositionally biased region" description="Basic and acidic residues" evidence="7">
    <location>
        <begin position="840"/>
        <end position="851"/>
    </location>
</feature>
<evidence type="ECO:0000313" key="8">
    <source>
        <dbReference type="EMBL" id="EHA19994.1"/>
    </source>
</evidence>
<keyword evidence="3" id="KW-0067">ATP-binding</keyword>
<feature type="compositionally biased region" description="Polar residues" evidence="7">
    <location>
        <begin position="880"/>
        <end position="897"/>
    </location>
</feature>
<keyword evidence="5" id="KW-0505">Motor protein</keyword>
<evidence type="ECO:0000256" key="5">
    <source>
        <dbReference type="ARBA" id="ARBA00023175"/>
    </source>
</evidence>